<dbReference type="KEGG" id="mzi:HWN40_06520"/>
<organism evidence="1 2">
    <name type="scientific">Methanolobus zinderi</name>
    <dbReference type="NCBI Taxonomy" id="536044"/>
    <lineage>
        <taxon>Archaea</taxon>
        <taxon>Methanobacteriati</taxon>
        <taxon>Methanobacteriota</taxon>
        <taxon>Stenosarchaea group</taxon>
        <taxon>Methanomicrobia</taxon>
        <taxon>Methanosarcinales</taxon>
        <taxon>Methanosarcinaceae</taxon>
        <taxon>Methanolobus</taxon>
    </lineage>
</organism>
<dbReference type="RefSeq" id="WP_176964982.1">
    <property type="nucleotide sequence ID" value="NZ_CP058215.1"/>
</dbReference>
<evidence type="ECO:0000313" key="2">
    <source>
        <dbReference type="Proteomes" id="UP000509594"/>
    </source>
</evidence>
<sequence length="200" mass="23601">MTNSHDSADEIHLEPEEANDVILSWGFNEVAEYLVYSRRMEMENPQYIVENINLTGIVHSHSGWRWTKTLQYNGFEYKVDIFENCKFVKEGQEIAVLWNDDKPDHKEYRVQMKPVGMTKGIISSLYSIDSHYYKYDFFSKFANDIFSYRNDIIKDISELHKVINSDCKVHAVASYNHIRADDLKQIEDFVNRLLEIKEDS</sequence>
<evidence type="ECO:0000313" key="1">
    <source>
        <dbReference type="EMBL" id="QLC49926.1"/>
    </source>
</evidence>
<protein>
    <submittedName>
        <fullName evidence="1">Uncharacterized protein</fullName>
    </submittedName>
</protein>
<dbReference type="AlphaFoldDB" id="A0A7D5I0M6"/>
<keyword evidence="2" id="KW-1185">Reference proteome</keyword>
<accession>A0A7D5I0M6</accession>
<dbReference type="Proteomes" id="UP000509594">
    <property type="component" value="Chromosome"/>
</dbReference>
<gene>
    <name evidence="1" type="ORF">HWN40_06520</name>
</gene>
<proteinExistence type="predicted"/>
<reference evidence="1 2" key="1">
    <citation type="submission" date="2020-06" db="EMBL/GenBank/DDBJ databases">
        <title>Methanolobus halotolerans sp. nov., isolated from a saline lake Tus in Siberia.</title>
        <authorList>
            <person name="Shen Y."/>
            <person name="Chen S.-C."/>
            <person name="Lai M.-C."/>
            <person name="Huang H.-H."/>
            <person name="Chiu H.-H."/>
            <person name="Tang S.-L."/>
            <person name="Rogozin D.Y."/>
            <person name="Degermendzhy A.G."/>
        </authorList>
    </citation>
    <scope>NUCLEOTIDE SEQUENCE [LARGE SCALE GENOMIC DNA]</scope>
    <source>
        <strain evidence="1 2">DSM 21339</strain>
    </source>
</reference>
<name>A0A7D5I0M6_9EURY</name>
<dbReference type="OrthoDB" id="376937at2157"/>
<dbReference type="GeneID" id="55821313"/>
<dbReference type="EMBL" id="CP058215">
    <property type="protein sequence ID" value="QLC49926.1"/>
    <property type="molecule type" value="Genomic_DNA"/>
</dbReference>